<dbReference type="RefSeq" id="XP_064673306.1">
    <property type="nucleotide sequence ID" value="XM_064809516.1"/>
</dbReference>
<feature type="compositionally biased region" description="Polar residues" evidence="1">
    <location>
        <begin position="52"/>
        <end position="66"/>
    </location>
</feature>
<evidence type="ECO:0000313" key="3">
    <source>
        <dbReference type="Proteomes" id="UP001302812"/>
    </source>
</evidence>
<dbReference type="Proteomes" id="UP001302812">
    <property type="component" value="Unassembled WGS sequence"/>
</dbReference>
<organism evidence="2 3">
    <name type="scientific">Canariomyces notabilis</name>
    <dbReference type="NCBI Taxonomy" id="2074819"/>
    <lineage>
        <taxon>Eukaryota</taxon>
        <taxon>Fungi</taxon>
        <taxon>Dikarya</taxon>
        <taxon>Ascomycota</taxon>
        <taxon>Pezizomycotina</taxon>
        <taxon>Sordariomycetes</taxon>
        <taxon>Sordariomycetidae</taxon>
        <taxon>Sordariales</taxon>
        <taxon>Chaetomiaceae</taxon>
        <taxon>Canariomyces</taxon>
    </lineage>
</organism>
<reference evidence="2" key="1">
    <citation type="journal article" date="2023" name="Mol. Phylogenet. Evol.">
        <title>Genome-scale phylogeny and comparative genomics of the fungal order Sordariales.</title>
        <authorList>
            <person name="Hensen N."/>
            <person name="Bonometti L."/>
            <person name="Westerberg I."/>
            <person name="Brannstrom I.O."/>
            <person name="Guillou S."/>
            <person name="Cros-Aarteil S."/>
            <person name="Calhoun S."/>
            <person name="Haridas S."/>
            <person name="Kuo A."/>
            <person name="Mondo S."/>
            <person name="Pangilinan J."/>
            <person name="Riley R."/>
            <person name="LaButti K."/>
            <person name="Andreopoulos B."/>
            <person name="Lipzen A."/>
            <person name="Chen C."/>
            <person name="Yan M."/>
            <person name="Daum C."/>
            <person name="Ng V."/>
            <person name="Clum A."/>
            <person name="Steindorff A."/>
            <person name="Ohm R.A."/>
            <person name="Martin F."/>
            <person name="Silar P."/>
            <person name="Natvig D.O."/>
            <person name="Lalanne C."/>
            <person name="Gautier V."/>
            <person name="Ament-Velasquez S.L."/>
            <person name="Kruys A."/>
            <person name="Hutchinson M.I."/>
            <person name="Powell A.J."/>
            <person name="Barry K."/>
            <person name="Miller A.N."/>
            <person name="Grigoriev I.V."/>
            <person name="Debuchy R."/>
            <person name="Gladieux P."/>
            <person name="Hiltunen Thoren M."/>
            <person name="Johannesson H."/>
        </authorList>
    </citation>
    <scope>NUCLEOTIDE SEQUENCE</scope>
    <source>
        <strain evidence="2">CBS 508.74</strain>
    </source>
</reference>
<feature type="compositionally biased region" description="Low complexity" evidence="1">
    <location>
        <begin position="131"/>
        <end position="142"/>
    </location>
</feature>
<evidence type="ECO:0000256" key="1">
    <source>
        <dbReference type="SAM" id="MobiDB-lite"/>
    </source>
</evidence>
<evidence type="ECO:0000313" key="2">
    <source>
        <dbReference type="EMBL" id="KAK4115736.1"/>
    </source>
</evidence>
<comment type="caution">
    <text evidence="2">The sequence shown here is derived from an EMBL/GenBank/DDBJ whole genome shotgun (WGS) entry which is preliminary data.</text>
</comment>
<keyword evidence="3" id="KW-1185">Reference proteome</keyword>
<reference evidence="2" key="2">
    <citation type="submission" date="2023-05" db="EMBL/GenBank/DDBJ databases">
        <authorList>
            <consortium name="Lawrence Berkeley National Laboratory"/>
            <person name="Steindorff A."/>
            <person name="Hensen N."/>
            <person name="Bonometti L."/>
            <person name="Westerberg I."/>
            <person name="Brannstrom I.O."/>
            <person name="Guillou S."/>
            <person name="Cros-Aarteil S."/>
            <person name="Calhoun S."/>
            <person name="Haridas S."/>
            <person name="Kuo A."/>
            <person name="Mondo S."/>
            <person name="Pangilinan J."/>
            <person name="Riley R."/>
            <person name="Labutti K."/>
            <person name="Andreopoulos B."/>
            <person name="Lipzen A."/>
            <person name="Chen C."/>
            <person name="Yanf M."/>
            <person name="Daum C."/>
            <person name="Ng V."/>
            <person name="Clum A."/>
            <person name="Ohm R."/>
            <person name="Martin F."/>
            <person name="Silar P."/>
            <person name="Natvig D."/>
            <person name="Lalanne C."/>
            <person name="Gautier V."/>
            <person name="Ament-Velasquez S.L."/>
            <person name="Kruys A."/>
            <person name="Hutchinson M.I."/>
            <person name="Powell A.J."/>
            <person name="Barry K."/>
            <person name="Miller A.N."/>
            <person name="Grigoriev I.V."/>
            <person name="Debuchy R."/>
            <person name="Gladieux P."/>
            <person name="Thoren M.H."/>
            <person name="Johannesson H."/>
        </authorList>
    </citation>
    <scope>NUCLEOTIDE SEQUENCE</scope>
    <source>
        <strain evidence="2">CBS 508.74</strain>
    </source>
</reference>
<dbReference type="AlphaFoldDB" id="A0AAN6TK07"/>
<name>A0AAN6TK07_9PEZI</name>
<feature type="region of interest" description="Disordered" evidence="1">
    <location>
        <begin position="32"/>
        <end position="160"/>
    </location>
</feature>
<sequence length="160" mass="17242">MPTIYLSSIVILTTQDTNMYLGEQKIKRFIRDTVKQQQQQQQQDQQQHQQHSPGQPSHPCCSNSSFGAKRPRSNHSSGGFLFPARPGQFLPARLAGPAFFGGRGWPAPAPAPATPAPATPAPATPAPATPAPQHQHQQQRQQTVPSGPPLPGTTTNVHAH</sequence>
<gene>
    <name evidence="2" type="ORF">N656DRAFT_396276</name>
</gene>
<feature type="compositionally biased region" description="Low complexity" evidence="1">
    <location>
        <begin position="36"/>
        <end position="51"/>
    </location>
</feature>
<dbReference type="GeneID" id="89933640"/>
<protein>
    <submittedName>
        <fullName evidence="2">Uncharacterized protein</fullName>
    </submittedName>
</protein>
<accession>A0AAN6TK07</accession>
<proteinExistence type="predicted"/>
<feature type="compositionally biased region" description="Pro residues" evidence="1">
    <location>
        <begin position="107"/>
        <end position="130"/>
    </location>
</feature>
<dbReference type="EMBL" id="MU853334">
    <property type="protein sequence ID" value="KAK4115736.1"/>
    <property type="molecule type" value="Genomic_DNA"/>
</dbReference>